<dbReference type="EMBL" id="LHXW01000009">
    <property type="protein sequence ID" value="KXB00243.1"/>
    <property type="molecule type" value="Genomic_DNA"/>
</dbReference>
<reference evidence="3 4" key="1">
    <citation type="journal article" date="2016" name="Sci. Rep.">
        <title>Metabolic traits of an uncultured archaeal lineage -MSBL1- from brine pools of the Red Sea.</title>
        <authorList>
            <person name="Mwirichia R."/>
            <person name="Alam I."/>
            <person name="Rashid M."/>
            <person name="Vinu M."/>
            <person name="Ba-Alawi W."/>
            <person name="Anthony Kamau A."/>
            <person name="Kamanda Ngugi D."/>
            <person name="Goker M."/>
            <person name="Klenk H.P."/>
            <person name="Bajic V."/>
            <person name="Stingl U."/>
        </authorList>
    </citation>
    <scope>NUCLEOTIDE SEQUENCE [LARGE SCALE GENOMIC DNA]</scope>
    <source>
        <strain evidence="3">SCGC-AAA261C02</strain>
    </source>
</reference>
<accession>A0A133V1B1</accession>
<sequence>MLRESVSSAVLRELGQKKLKAGFIYVGPVGDYGWTRAHDRGRKIVDEKYDWLTTTTAESVAPADTRDYIDSMFEGGADVVFTTSFGYLEPTVNKASDWPNKMLYHCSGGPLPYKQITGKEFQSKNTGFYFADFYQIYYLNGLVAGALTKSDKIGYVAAHTTSEVVRHLDAFMLGAKEVNPDVKMKVIETGAWYNPGASTTAANTLISWGADAIAFTVDSPAVVQACQSHYEETGERVYTFSHYTPMLSQGPDVVVSGQLVHWEKLYEDLLLKARAGVVENFQHWRLLQSGAVQMGSTWEDKINPEFVDDLKAVTISDPVYGDINVYDLIMKRLDQFKQLRVNIHPFTGPIRDRDGNLRLKDGEVLPQDNLRWGMDWYIEDTIPPE</sequence>
<name>A0A133V1B1_9EURY</name>
<dbReference type="InterPro" id="IPR052910">
    <property type="entry name" value="ABC-Purine-Binding"/>
</dbReference>
<dbReference type="SUPFAM" id="SSF53822">
    <property type="entry name" value="Periplasmic binding protein-like I"/>
    <property type="match status" value="1"/>
</dbReference>
<dbReference type="AlphaFoldDB" id="A0A133V1B1"/>
<dbReference type="InterPro" id="IPR003760">
    <property type="entry name" value="PnrA-like"/>
</dbReference>
<dbReference type="Proteomes" id="UP000070520">
    <property type="component" value="Unassembled WGS sequence"/>
</dbReference>
<dbReference type="PANTHER" id="PTHR43208">
    <property type="entry name" value="ABC TRANSPORTER SUBSTRATE-BINDING PROTEIN"/>
    <property type="match status" value="1"/>
</dbReference>
<feature type="domain" description="ABC transporter substrate-binding protein PnrA-like" evidence="2">
    <location>
        <begin position="19"/>
        <end position="297"/>
    </location>
</feature>
<dbReference type="InterPro" id="IPR028082">
    <property type="entry name" value="Peripla_BP_I"/>
</dbReference>
<gene>
    <name evidence="3" type="ORF">AKJ42_01320</name>
</gene>
<evidence type="ECO:0000259" key="2">
    <source>
        <dbReference type="Pfam" id="PF02608"/>
    </source>
</evidence>
<organism evidence="3 4">
    <name type="scientific">candidate division MSBL1 archaeon SCGC-AAA261C02</name>
    <dbReference type="NCBI Taxonomy" id="1698272"/>
    <lineage>
        <taxon>Archaea</taxon>
        <taxon>Methanobacteriati</taxon>
        <taxon>Methanobacteriota</taxon>
        <taxon>candidate division MSBL1</taxon>
    </lineage>
</organism>
<evidence type="ECO:0000256" key="1">
    <source>
        <dbReference type="ARBA" id="ARBA00022729"/>
    </source>
</evidence>
<evidence type="ECO:0000313" key="3">
    <source>
        <dbReference type="EMBL" id="KXB00243.1"/>
    </source>
</evidence>
<keyword evidence="1" id="KW-0732">Signal</keyword>
<keyword evidence="4" id="KW-1185">Reference proteome</keyword>
<protein>
    <recommendedName>
        <fullName evidence="2">ABC transporter substrate-binding protein PnrA-like domain-containing protein</fullName>
    </recommendedName>
</protein>
<dbReference type="GO" id="GO:0005886">
    <property type="term" value="C:plasma membrane"/>
    <property type="evidence" value="ECO:0007669"/>
    <property type="project" value="InterPro"/>
</dbReference>
<dbReference type="PATRIC" id="fig|1698272.3.peg.828"/>
<dbReference type="PANTHER" id="PTHR43208:SF1">
    <property type="entry name" value="ABC TRANSPORTER SUBSTRATE-BINDING PROTEIN"/>
    <property type="match status" value="1"/>
</dbReference>
<comment type="caution">
    <text evidence="3">The sequence shown here is derived from an EMBL/GenBank/DDBJ whole genome shotgun (WGS) entry which is preliminary data.</text>
</comment>
<evidence type="ECO:0000313" key="4">
    <source>
        <dbReference type="Proteomes" id="UP000070520"/>
    </source>
</evidence>
<dbReference type="Pfam" id="PF02608">
    <property type="entry name" value="Bmp"/>
    <property type="match status" value="1"/>
</dbReference>
<dbReference type="Gene3D" id="3.40.50.2300">
    <property type="match status" value="2"/>
</dbReference>
<proteinExistence type="predicted"/>
<dbReference type="CDD" id="cd19963">
    <property type="entry name" value="PBP1_BMP-like"/>
    <property type="match status" value="1"/>
</dbReference>